<accession>A7AS56</accession>
<keyword evidence="1" id="KW-1133">Transmembrane helix</keyword>
<reference evidence="2 3" key="1">
    <citation type="journal article" date="2007" name="PLoS Pathog.">
        <title>Genome sequence of Babesia bovis and comparative analysis of apicomplexan hemoprotozoa.</title>
        <authorList>
            <person name="Brayton K.A."/>
            <person name="Lau A.O.T."/>
            <person name="Herndon D.R."/>
            <person name="Hannick L."/>
            <person name="Kappmeyer L.S."/>
            <person name="Berens S.J."/>
            <person name="Bidwell S.L."/>
            <person name="Brown W.C."/>
            <person name="Crabtree J."/>
            <person name="Fadrosh D."/>
            <person name="Feldblum T."/>
            <person name="Forberger H.A."/>
            <person name="Haas B.J."/>
            <person name="Howell J.M."/>
            <person name="Khouri H."/>
            <person name="Koo H."/>
            <person name="Mann D.J."/>
            <person name="Norimine J."/>
            <person name="Paulsen I.T."/>
            <person name="Radune D."/>
            <person name="Ren Q."/>
            <person name="Smith R.K. Jr."/>
            <person name="Suarez C.E."/>
            <person name="White O."/>
            <person name="Wortman J.R."/>
            <person name="Knowles D.P. Jr."/>
            <person name="McElwain T.F."/>
            <person name="Nene V.M."/>
        </authorList>
    </citation>
    <scope>NUCLEOTIDE SEQUENCE [LARGE SCALE GENOMIC DNA]</scope>
    <source>
        <strain evidence="2">T2Bo</strain>
    </source>
</reference>
<keyword evidence="1" id="KW-0472">Membrane</keyword>
<dbReference type="RefSeq" id="XP_001610943.1">
    <property type="nucleotide sequence ID" value="XM_001610893.1"/>
</dbReference>
<evidence type="ECO:0000313" key="3">
    <source>
        <dbReference type="Proteomes" id="UP000002173"/>
    </source>
</evidence>
<reference evidence="3" key="2">
    <citation type="journal article" date="2020" name="Data Brief">
        <title>Transcriptome dataset of Babesia bovis life stages within vertebrate and invertebrate hosts.</title>
        <authorList>
            <person name="Ueti M.W."/>
            <person name="Johnson W.C."/>
            <person name="Kappmeyer L.S."/>
            <person name="Herndon D.R."/>
            <person name="Mousel M.R."/>
            <person name="Reif K.E."/>
            <person name="Taus N.S."/>
            <person name="Ifeonu O.O."/>
            <person name="Silva J.C."/>
            <person name="Suarez C.E."/>
            <person name="Brayton K.A."/>
        </authorList>
    </citation>
    <scope>NUCLEOTIDE SEQUENCE [LARGE SCALE GENOMIC DNA]</scope>
</reference>
<feature type="transmembrane region" description="Helical" evidence="1">
    <location>
        <begin position="294"/>
        <end position="315"/>
    </location>
</feature>
<proteinExistence type="predicted"/>
<feature type="transmembrane region" description="Helical" evidence="1">
    <location>
        <begin position="215"/>
        <end position="235"/>
    </location>
</feature>
<dbReference type="GeneID" id="5479177"/>
<dbReference type="EMBL" id="AAXT01000002">
    <property type="protein sequence ID" value="EDO07375.1"/>
    <property type="molecule type" value="Genomic_DNA"/>
</dbReference>
<reference evidence="3" key="3">
    <citation type="journal article" date="2021" name="Int. J. Parasitol.">
        <title>Comparative analysis of gene expression between Babesia bovis blood stages and kinetes allowed by improved genome annotation.</title>
        <authorList>
            <person name="Ueti M.W."/>
            <person name="Johnson W.C."/>
            <person name="Kappmeyer L.S."/>
            <person name="Herndon D.R."/>
            <person name="Mousel M.R."/>
            <person name="Reif K.E."/>
            <person name="Taus N.S."/>
            <person name="Ifeonu O.O."/>
            <person name="Silva J.C."/>
            <person name="Suarez C.E."/>
            <person name="Brayton K.A."/>
        </authorList>
    </citation>
    <scope>NUCLEOTIDE SEQUENCE [LARGE SCALE GENOMIC DNA]</scope>
</reference>
<sequence>MQSTLMLHIYCFTTLFIIPLIVDCNHRFLRWLDINAYHEVSSRLLKFSKVGCVLPLDKHSYRNLVLPGNSHFRSVVLFYDNNELDDRLLLNTYRMIGCLFKDNWNNVNSSGHPLYFFSFKVNDNDREWLYHLHNIKNTPDLIRFDLGRSITNTGQLRVDIFTKLLANKTDKNKQIEWDSLYYLLIEFCQRPFPATEPTTNKTNPLLYVSALILKYKYLCTFLCFIVLLLCAICVYKTRWLMAIAAISAYVLSTMCIPASFRFAKSYGGKLLNCSKMDIKCIMGALFLDSTKMQYFYEGVIFQIMLLLLSFLIFKMATTESAFMSICSLVIAMLLSIQLLSILKHKNVPFWIDFKPPIYLTRSRFTMTRDLLL</sequence>
<evidence type="ECO:0000256" key="1">
    <source>
        <dbReference type="SAM" id="Phobius"/>
    </source>
</evidence>
<gene>
    <name evidence="2" type="ORF">BBOV_IV010210</name>
</gene>
<dbReference type="AlphaFoldDB" id="A7AS56"/>
<dbReference type="InParanoid" id="A7AS56"/>
<evidence type="ECO:0000313" key="2">
    <source>
        <dbReference type="EMBL" id="EDO07375.1"/>
    </source>
</evidence>
<dbReference type="KEGG" id="bbo:BBOV_IV010210"/>
<comment type="caution">
    <text evidence="2">The sequence shown here is derived from an EMBL/GenBank/DDBJ whole genome shotgun (WGS) entry which is preliminary data.</text>
</comment>
<dbReference type="Proteomes" id="UP000002173">
    <property type="component" value="Unassembled WGS sequence"/>
</dbReference>
<keyword evidence="1" id="KW-0812">Transmembrane</keyword>
<feature type="transmembrane region" description="Helical" evidence="1">
    <location>
        <begin position="321"/>
        <end position="342"/>
    </location>
</feature>
<keyword evidence="3" id="KW-1185">Reference proteome</keyword>
<organism evidence="2 3">
    <name type="scientific">Babesia bovis</name>
    <dbReference type="NCBI Taxonomy" id="5865"/>
    <lineage>
        <taxon>Eukaryota</taxon>
        <taxon>Sar</taxon>
        <taxon>Alveolata</taxon>
        <taxon>Apicomplexa</taxon>
        <taxon>Aconoidasida</taxon>
        <taxon>Piroplasmida</taxon>
        <taxon>Babesiidae</taxon>
        <taxon>Babesia</taxon>
    </lineage>
</organism>
<feature type="transmembrane region" description="Helical" evidence="1">
    <location>
        <begin position="241"/>
        <end position="260"/>
    </location>
</feature>
<dbReference type="VEuPathDB" id="PiroplasmaDB:BBOV_IV010210"/>
<name>A7AS56_BABBO</name>
<feature type="transmembrane region" description="Helical" evidence="1">
    <location>
        <begin position="6"/>
        <end position="22"/>
    </location>
</feature>
<protein>
    <submittedName>
        <fullName evidence="2">Membrane protein, putative</fullName>
    </submittedName>
</protein>
<dbReference type="OMA" id="CHIHVET"/>